<dbReference type="CDD" id="cd01106">
    <property type="entry name" value="HTH_TipAL-Mta"/>
    <property type="match status" value="1"/>
</dbReference>
<feature type="domain" description="HTH merR-type" evidence="2">
    <location>
        <begin position="1"/>
        <end position="70"/>
    </location>
</feature>
<dbReference type="SMART" id="SM00422">
    <property type="entry name" value="HTH_MERR"/>
    <property type="match status" value="1"/>
</dbReference>
<dbReference type="Gene3D" id="1.10.1660.10">
    <property type="match status" value="1"/>
</dbReference>
<evidence type="ECO:0000313" key="3">
    <source>
        <dbReference type="EMBL" id="SCJ72433.1"/>
    </source>
</evidence>
<dbReference type="Pfam" id="PF13411">
    <property type="entry name" value="MerR_1"/>
    <property type="match status" value="1"/>
</dbReference>
<dbReference type="SUPFAM" id="SSF46955">
    <property type="entry name" value="Putative DNA-binding domain"/>
    <property type="match status" value="1"/>
</dbReference>
<reference evidence="3" key="1">
    <citation type="submission" date="2015-09" db="EMBL/GenBank/DDBJ databases">
        <authorList>
            <consortium name="Pathogen Informatics"/>
        </authorList>
    </citation>
    <scope>NUCLEOTIDE SEQUENCE</scope>
    <source>
        <strain evidence="3">2789STDY5834896</strain>
    </source>
</reference>
<keyword evidence="1" id="KW-0238">DNA-binding</keyword>
<dbReference type="PROSITE" id="PS50937">
    <property type="entry name" value="HTH_MERR_2"/>
    <property type="match status" value="1"/>
</dbReference>
<organism evidence="3">
    <name type="scientific">uncultured Anaerotruncus sp</name>
    <dbReference type="NCBI Taxonomy" id="905011"/>
    <lineage>
        <taxon>Bacteria</taxon>
        <taxon>Bacillati</taxon>
        <taxon>Bacillota</taxon>
        <taxon>Clostridia</taxon>
        <taxon>Eubacteriales</taxon>
        <taxon>Oscillospiraceae</taxon>
        <taxon>Anaerotruncus</taxon>
        <taxon>environmental samples</taxon>
    </lineage>
</organism>
<dbReference type="EMBL" id="FMHG01000001">
    <property type="protein sequence ID" value="SCJ72433.1"/>
    <property type="molecule type" value="Genomic_DNA"/>
</dbReference>
<dbReference type="InterPro" id="IPR047057">
    <property type="entry name" value="MerR_fam"/>
</dbReference>
<dbReference type="PANTHER" id="PTHR30204:SF90">
    <property type="entry name" value="HTH-TYPE TRANSCRIPTIONAL ACTIVATOR MTA"/>
    <property type="match status" value="1"/>
</dbReference>
<dbReference type="GO" id="GO:0003677">
    <property type="term" value="F:DNA binding"/>
    <property type="evidence" value="ECO:0007669"/>
    <property type="project" value="UniProtKB-KW"/>
</dbReference>
<proteinExistence type="predicted"/>
<dbReference type="AlphaFoldDB" id="A0A1C6IRV8"/>
<gene>
    <name evidence="3" type="primary">mta_2</name>
    <name evidence="3" type="ORF">SAMEA3545359_01631</name>
</gene>
<dbReference type="GO" id="GO:0003700">
    <property type="term" value="F:DNA-binding transcription factor activity"/>
    <property type="evidence" value="ECO:0007669"/>
    <property type="project" value="InterPro"/>
</dbReference>
<evidence type="ECO:0000256" key="1">
    <source>
        <dbReference type="ARBA" id="ARBA00023125"/>
    </source>
</evidence>
<name>A0A1C6IRV8_9FIRM</name>
<sequence>MKTISEIAALTGVSVRTLQYYDEIGLLHPTALTAAGYRLYDEKALAALQQILFFKELDFPLKEIARIMTDPGFSRQETFQRQKALLTAKRDRLDRLLQLLDRLERGETCMDFEAFDIGGYIQALEDFKQTHHTDIATYWGSEEHFDELIRRCREHGPNIAQNAIRYYGSVENYVTAMREQMDHFSEHMQALDALQQEGKVEENQRYMLELVADLTRDASDPEVQGIVARIVGLTGDSSISALQTTENWQMVIDAYLYNDKLIAAIDKKYGQGASHFIGEAAQYYFDHQKTVHGPA</sequence>
<dbReference type="InterPro" id="IPR009061">
    <property type="entry name" value="DNA-bd_dom_put_sf"/>
</dbReference>
<evidence type="ECO:0000259" key="2">
    <source>
        <dbReference type="PROSITE" id="PS50937"/>
    </source>
</evidence>
<dbReference type="PANTHER" id="PTHR30204">
    <property type="entry name" value="REDOX-CYCLING DRUG-SENSING TRANSCRIPTIONAL ACTIVATOR SOXR"/>
    <property type="match status" value="1"/>
</dbReference>
<accession>A0A1C6IRV8</accession>
<protein>
    <submittedName>
        <fullName evidence="3">Multidrug transporter activation protein</fullName>
    </submittedName>
</protein>
<dbReference type="PRINTS" id="PR00040">
    <property type="entry name" value="HTHMERR"/>
</dbReference>
<dbReference type="InterPro" id="IPR000551">
    <property type="entry name" value="MerR-type_HTH_dom"/>
</dbReference>